<feature type="transmembrane region" description="Helical" evidence="1">
    <location>
        <begin position="55"/>
        <end position="73"/>
    </location>
</feature>
<accession>A0A2K8SFX8</accession>
<feature type="transmembrane region" description="Helical" evidence="1">
    <location>
        <begin position="115"/>
        <end position="141"/>
    </location>
</feature>
<keyword evidence="3" id="KW-1185">Reference proteome</keyword>
<dbReference type="AlphaFoldDB" id="A0A2K8SFX8"/>
<keyword evidence="1" id="KW-0472">Membrane</keyword>
<dbReference type="EMBL" id="CP024785">
    <property type="protein sequence ID" value="AUB34337.1"/>
    <property type="molecule type" value="Genomic_DNA"/>
</dbReference>
<dbReference type="RefSeq" id="WP_100896970.1">
    <property type="nucleotide sequence ID" value="NZ_CAWNNC010000001.1"/>
</dbReference>
<dbReference type="KEGG" id="nfl:COO91_00157"/>
<evidence type="ECO:0000256" key="1">
    <source>
        <dbReference type="SAM" id="Phobius"/>
    </source>
</evidence>
<feature type="transmembrane region" description="Helical" evidence="1">
    <location>
        <begin position="12"/>
        <end position="35"/>
    </location>
</feature>
<sequence>MTQKAALSRFALAFIAGFVSVLLFHQGMLALLYAVNFTARAPYGTAPTPPFGIPQIWSSAFWGGIWGLIWVAISPRFRHDKSYWFAALVFGAIVPTLVAWFVVAPLKGQPIAGGWKLVGIVTGLLVNGAWGVGTAGLLRLFSRRQLFNS</sequence>
<keyword evidence="1" id="KW-0812">Transmembrane</keyword>
<gene>
    <name evidence="2" type="ORF">COO91_00157</name>
</gene>
<reference evidence="2 3" key="1">
    <citation type="submission" date="2017-11" db="EMBL/GenBank/DDBJ databases">
        <title>Complete genome of a free-living desiccation-tolerant cyanobacterium and its photosynthetic adaptation to extreme terrestrial habitat.</title>
        <authorList>
            <person name="Shang J."/>
        </authorList>
    </citation>
    <scope>NUCLEOTIDE SEQUENCE [LARGE SCALE GENOMIC DNA]</scope>
    <source>
        <strain evidence="2 3">CCNUN1</strain>
    </source>
</reference>
<protein>
    <submittedName>
        <fullName evidence="2">Uncharacterized protein</fullName>
    </submittedName>
</protein>
<name>A0A2K8SFX8_9NOSO</name>
<keyword evidence="1" id="KW-1133">Transmembrane helix</keyword>
<evidence type="ECO:0000313" key="3">
    <source>
        <dbReference type="Proteomes" id="UP000232003"/>
    </source>
</evidence>
<proteinExistence type="predicted"/>
<dbReference type="OrthoDB" id="7361074at2"/>
<organism evidence="2 3">
    <name type="scientific">Nostoc flagelliforme CCNUN1</name>
    <dbReference type="NCBI Taxonomy" id="2038116"/>
    <lineage>
        <taxon>Bacteria</taxon>
        <taxon>Bacillati</taxon>
        <taxon>Cyanobacteriota</taxon>
        <taxon>Cyanophyceae</taxon>
        <taxon>Nostocales</taxon>
        <taxon>Nostocaceae</taxon>
        <taxon>Nostoc</taxon>
    </lineage>
</organism>
<dbReference type="Proteomes" id="UP000232003">
    <property type="component" value="Chromosome"/>
</dbReference>
<feature type="transmembrane region" description="Helical" evidence="1">
    <location>
        <begin position="85"/>
        <end position="103"/>
    </location>
</feature>
<evidence type="ECO:0000313" key="2">
    <source>
        <dbReference type="EMBL" id="AUB34337.1"/>
    </source>
</evidence>